<evidence type="ECO:0000313" key="7">
    <source>
        <dbReference type="EMBL" id="SEN34956.1"/>
    </source>
</evidence>
<protein>
    <submittedName>
        <fullName evidence="7">RNA polymerase sigma-70 factor, ECF subfamily</fullName>
    </submittedName>
</protein>
<sequence>MRLFPSWRREPPEVGDHSTDAELVAAVAARSTTALRLLHRRHAPWLRARLTRRCADPDAVDDALQETFLAVWRSASRFAGGDPAAWLWTIAVRRLVSVLRGRGSRWIGGGAEPGEGSPVASAEDVVLLGVEHGDLGAALRRLSPELRAVIQATVLDGLTTREAARLLGIPEGTVKTRAMRARARLREELS</sequence>
<dbReference type="GO" id="GO:0016987">
    <property type="term" value="F:sigma factor activity"/>
    <property type="evidence" value="ECO:0007669"/>
    <property type="project" value="UniProtKB-KW"/>
</dbReference>
<evidence type="ECO:0000313" key="8">
    <source>
        <dbReference type="Proteomes" id="UP000198953"/>
    </source>
</evidence>
<dbReference type="InterPro" id="IPR013324">
    <property type="entry name" value="RNA_pol_sigma_r3/r4-like"/>
</dbReference>
<dbReference type="STRING" id="46177.SAMN05660976_07346"/>
<proteinExistence type="inferred from homology"/>
<reference evidence="7 8" key="1">
    <citation type="submission" date="2016-10" db="EMBL/GenBank/DDBJ databases">
        <authorList>
            <person name="de Groot N.N."/>
        </authorList>
    </citation>
    <scope>NUCLEOTIDE SEQUENCE [LARGE SCALE GENOMIC DNA]</scope>
    <source>
        <strain evidence="7 8">DSM 43357</strain>
    </source>
</reference>
<dbReference type="InterPro" id="IPR014284">
    <property type="entry name" value="RNA_pol_sigma-70_dom"/>
</dbReference>
<dbReference type="GO" id="GO:0003677">
    <property type="term" value="F:DNA binding"/>
    <property type="evidence" value="ECO:0007669"/>
    <property type="project" value="InterPro"/>
</dbReference>
<dbReference type="PANTHER" id="PTHR43133">
    <property type="entry name" value="RNA POLYMERASE ECF-TYPE SIGMA FACTO"/>
    <property type="match status" value="1"/>
</dbReference>
<evidence type="ECO:0000259" key="6">
    <source>
        <dbReference type="Pfam" id="PF08281"/>
    </source>
</evidence>
<gene>
    <name evidence="7" type="ORF">SAMN05660976_07346</name>
</gene>
<evidence type="ECO:0000256" key="3">
    <source>
        <dbReference type="ARBA" id="ARBA00023082"/>
    </source>
</evidence>
<evidence type="ECO:0000256" key="4">
    <source>
        <dbReference type="ARBA" id="ARBA00023163"/>
    </source>
</evidence>
<dbReference type="SUPFAM" id="SSF88659">
    <property type="entry name" value="Sigma3 and sigma4 domains of RNA polymerase sigma factors"/>
    <property type="match status" value="1"/>
</dbReference>
<dbReference type="AlphaFoldDB" id="A0A1H8FTD1"/>
<dbReference type="EMBL" id="FOBF01000025">
    <property type="protein sequence ID" value="SEN34956.1"/>
    <property type="molecule type" value="Genomic_DNA"/>
</dbReference>
<dbReference type="Gene3D" id="1.10.10.10">
    <property type="entry name" value="Winged helix-like DNA-binding domain superfamily/Winged helix DNA-binding domain"/>
    <property type="match status" value="1"/>
</dbReference>
<dbReference type="InterPro" id="IPR036388">
    <property type="entry name" value="WH-like_DNA-bd_sf"/>
</dbReference>
<evidence type="ECO:0000259" key="5">
    <source>
        <dbReference type="Pfam" id="PF04542"/>
    </source>
</evidence>
<dbReference type="InterPro" id="IPR007627">
    <property type="entry name" value="RNA_pol_sigma70_r2"/>
</dbReference>
<feature type="domain" description="RNA polymerase sigma-70 region 2" evidence="5">
    <location>
        <begin position="38"/>
        <end position="103"/>
    </location>
</feature>
<dbReference type="Pfam" id="PF08281">
    <property type="entry name" value="Sigma70_r4_2"/>
    <property type="match status" value="1"/>
</dbReference>
<dbReference type="InterPro" id="IPR013325">
    <property type="entry name" value="RNA_pol_sigma_r2"/>
</dbReference>
<accession>A0A1H8FTD1</accession>
<evidence type="ECO:0000256" key="2">
    <source>
        <dbReference type="ARBA" id="ARBA00023015"/>
    </source>
</evidence>
<keyword evidence="3" id="KW-0731">Sigma factor</keyword>
<dbReference type="PANTHER" id="PTHR43133:SF46">
    <property type="entry name" value="RNA POLYMERASE SIGMA-70 FACTOR ECF SUBFAMILY"/>
    <property type="match status" value="1"/>
</dbReference>
<dbReference type="Proteomes" id="UP000198953">
    <property type="component" value="Unassembled WGS sequence"/>
</dbReference>
<name>A0A1H8FTD1_9ACTN</name>
<dbReference type="GO" id="GO:0006352">
    <property type="term" value="P:DNA-templated transcription initiation"/>
    <property type="evidence" value="ECO:0007669"/>
    <property type="project" value="InterPro"/>
</dbReference>
<dbReference type="Pfam" id="PF04542">
    <property type="entry name" value="Sigma70_r2"/>
    <property type="match status" value="1"/>
</dbReference>
<dbReference type="RefSeq" id="WP_055502368.1">
    <property type="nucleotide sequence ID" value="NZ_BBZG01000001.1"/>
</dbReference>
<organism evidence="7 8">
    <name type="scientific">Nonomuraea pusilla</name>
    <dbReference type="NCBI Taxonomy" id="46177"/>
    <lineage>
        <taxon>Bacteria</taxon>
        <taxon>Bacillati</taxon>
        <taxon>Actinomycetota</taxon>
        <taxon>Actinomycetes</taxon>
        <taxon>Streptosporangiales</taxon>
        <taxon>Streptosporangiaceae</taxon>
        <taxon>Nonomuraea</taxon>
    </lineage>
</organism>
<dbReference type="InterPro" id="IPR039425">
    <property type="entry name" value="RNA_pol_sigma-70-like"/>
</dbReference>
<dbReference type="InterPro" id="IPR013249">
    <property type="entry name" value="RNA_pol_sigma70_r4_t2"/>
</dbReference>
<dbReference type="Gene3D" id="1.10.1740.10">
    <property type="match status" value="1"/>
</dbReference>
<evidence type="ECO:0000256" key="1">
    <source>
        <dbReference type="ARBA" id="ARBA00010641"/>
    </source>
</evidence>
<dbReference type="SUPFAM" id="SSF88946">
    <property type="entry name" value="Sigma2 domain of RNA polymerase sigma factors"/>
    <property type="match status" value="1"/>
</dbReference>
<keyword evidence="4" id="KW-0804">Transcription</keyword>
<comment type="similarity">
    <text evidence="1">Belongs to the sigma-70 factor family. ECF subfamily.</text>
</comment>
<keyword evidence="8" id="KW-1185">Reference proteome</keyword>
<keyword evidence="2" id="KW-0805">Transcription regulation</keyword>
<feature type="domain" description="RNA polymerase sigma factor 70 region 4 type 2" evidence="6">
    <location>
        <begin position="134"/>
        <end position="185"/>
    </location>
</feature>
<dbReference type="NCBIfam" id="TIGR02937">
    <property type="entry name" value="sigma70-ECF"/>
    <property type="match status" value="1"/>
</dbReference>